<organism evidence="2 3">
    <name type="scientific">Rouxiella silvae</name>
    <dbReference type="NCBI Taxonomy" id="1646373"/>
    <lineage>
        <taxon>Bacteria</taxon>
        <taxon>Pseudomonadati</taxon>
        <taxon>Pseudomonadota</taxon>
        <taxon>Gammaproteobacteria</taxon>
        <taxon>Enterobacterales</taxon>
        <taxon>Yersiniaceae</taxon>
        <taxon>Rouxiella</taxon>
    </lineage>
</organism>
<dbReference type="Gene3D" id="2.40.50.320">
    <property type="entry name" value="Copper binding periplasmic protein CusF"/>
    <property type="match status" value="1"/>
</dbReference>
<dbReference type="RefSeq" id="WP_173882083.1">
    <property type="nucleotide sequence ID" value="NZ_CBCSCF010000001.1"/>
</dbReference>
<accession>A0AA41BXP5</accession>
<dbReference type="Pfam" id="PF11604">
    <property type="entry name" value="CusF_Ec"/>
    <property type="match status" value="1"/>
</dbReference>
<evidence type="ECO:0000313" key="3">
    <source>
        <dbReference type="Proteomes" id="UP000705283"/>
    </source>
</evidence>
<reference evidence="2" key="1">
    <citation type="submission" date="2020-11" db="EMBL/GenBank/DDBJ databases">
        <authorList>
            <person name="Lee S.D."/>
        </authorList>
    </citation>
    <scope>NUCLEOTIDE SEQUENCE</scope>
    <source>
        <strain evidence="2">SAP-2</strain>
    </source>
</reference>
<keyword evidence="1" id="KW-0732">Signal</keyword>
<evidence type="ECO:0000313" key="2">
    <source>
        <dbReference type="EMBL" id="MBF6638144.1"/>
    </source>
</evidence>
<gene>
    <name evidence="2" type="ORF">ITX54_15880</name>
</gene>
<comment type="caution">
    <text evidence="2">The sequence shown here is derived from an EMBL/GenBank/DDBJ whole genome shotgun (WGS) entry which is preliminary data.</text>
</comment>
<dbReference type="AlphaFoldDB" id="A0AA41BXP5"/>
<protein>
    <submittedName>
        <fullName evidence="2">Copper-binding protein</fullName>
    </submittedName>
</protein>
<feature type="chain" id="PRO_5041395363" evidence="1">
    <location>
        <begin position="32"/>
        <end position="136"/>
    </location>
</feature>
<feature type="signal peptide" evidence="1">
    <location>
        <begin position="1"/>
        <end position="31"/>
    </location>
</feature>
<dbReference type="Proteomes" id="UP000705283">
    <property type="component" value="Unassembled WGS sequence"/>
</dbReference>
<dbReference type="InterPro" id="IPR021647">
    <property type="entry name" value="CusF_Ec"/>
</dbReference>
<dbReference type="InterPro" id="IPR042230">
    <property type="entry name" value="CusF_sf"/>
</dbReference>
<evidence type="ECO:0000256" key="1">
    <source>
        <dbReference type="SAM" id="SignalP"/>
    </source>
</evidence>
<sequence>MNMNKMTLLAAALSAALSAAFSAGFSLSAFADTHTMNNPNSMAGMNMNMPMTTMSEKKPSSTQALTDATVVSVDKNTGMITLKHGALSNIHMPAMTMAYKAKNAEMLDSAKAGAKVQVLVESVDNTLTITTLQDQQ</sequence>
<name>A0AA41BXP5_9GAMM</name>
<dbReference type="EMBL" id="JADMKS010000006">
    <property type="protein sequence ID" value="MBF6638144.1"/>
    <property type="molecule type" value="Genomic_DNA"/>
</dbReference>
<reference evidence="2" key="2">
    <citation type="submission" date="2022-09" db="EMBL/GenBank/DDBJ databases">
        <title>Rouxiella aceris sp. nov., isolated from tree sap and emended description of the genus Rhouxiella.</title>
        <authorList>
            <person name="Kim I.S."/>
        </authorList>
    </citation>
    <scope>NUCLEOTIDE SEQUENCE</scope>
    <source>
        <strain evidence="2">SAP-2</strain>
    </source>
</reference>
<proteinExistence type="predicted"/>